<dbReference type="InterPro" id="IPR010998">
    <property type="entry name" value="Integrase_recombinase_N"/>
</dbReference>
<evidence type="ECO:0000313" key="7">
    <source>
        <dbReference type="Proteomes" id="UP001319882"/>
    </source>
</evidence>
<keyword evidence="2" id="KW-0229">DNA integration</keyword>
<comment type="caution">
    <text evidence="6">The sequence shown here is derived from an EMBL/GenBank/DDBJ whole genome shotgun (WGS) entry which is preliminary data.</text>
</comment>
<accession>A0ABS8DVU7</accession>
<dbReference type="GO" id="GO:0003677">
    <property type="term" value="F:DNA binding"/>
    <property type="evidence" value="ECO:0007669"/>
    <property type="project" value="UniProtKB-KW"/>
</dbReference>
<dbReference type="EMBL" id="WHVL01000005">
    <property type="protein sequence ID" value="MCB8889970.1"/>
    <property type="molecule type" value="Genomic_DNA"/>
</dbReference>
<dbReference type="Proteomes" id="UP001319882">
    <property type="component" value="Unassembled WGS sequence"/>
</dbReference>
<dbReference type="Pfam" id="PF09003">
    <property type="entry name" value="Arm-DNA-bind_1"/>
    <property type="match status" value="1"/>
</dbReference>
<proteinExistence type="inferred from homology"/>
<feature type="domain" description="Tyr recombinase" evidence="5">
    <location>
        <begin position="171"/>
        <end position="364"/>
    </location>
</feature>
<dbReference type="InterPro" id="IPR050808">
    <property type="entry name" value="Phage_Integrase"/>
</dbReference>
<dbReference type="RefSeq" id="WP_227390636.1">
    <property type="nucleotide sequence ID" value="NZ_JBHSCJ010000002.1"/>
</dbReference>
<reference evidence="6 7" key="1">
    <citation type="journal article" date="2021" name="Sci. Rep.">
        <title>Genome analysis of a halophilic bacterium Halomonas malpeensis YU-PRIM-29(T) reveals its exopolysaccharide and pigment producing capabilities.</title>
        <authorList>
            <person name="Athmika"/>
            <person name="Ghate S.D."/>
            <person name="Arun A.B."/>
            <person name="Rao S.S."/>
            <person name="Kumar S.T.A."/>
            <person name="Kandiyil M.K."/>
            <person name="Saptami K."/>
            <person name="Rekha P.D."/>
        </authorList>
    </citation>
    <scope>NUCLEOTIDE SEQUENCE [LARGE SCALE GENOMIC DNA]</scope>
    <source>
        <strain evidence="7">prim 29</strain>
    </source>
</reference>
<evidence type="ECO:0000259" key="5">
    <source>
        <dbReference type="PROSITE" id="PS51898"/>
    </source>
</evidence>
<evidence type="ECO:0000256" key="4">
    <source>
        <dbReference type="ARBA" id="ARBA00023172"/>
    </source>
</evidence>
<sequence length="378" mass="43415">MAPRPRKRKNKGLEPNLYENRGYYTYRRPDTGTRHGMGRDRAKAQDAARVLNARLGVGGDLVAEVMGESGVTLKDAVHAWLAEWVEPSKLGEWTKKAKRGRGNRIIADAGNVLLEHVTTRWCAEYLDENHHNTAYVQYRAVLSQIFQFAQTKGWATVDPVTPTRKDNFYEKQRQRLTVEQFRAIHAAAPPWFQIAMELSLVCLLGRAEVVAAKYDDAHDGRLHYIRQKTKERSKTAYVAIGMTDTMEDIIKRSRQIEPVSPHIVHRRPSRMPKRRPGRHWSQVTPDYLSRTFNELAQGVPTIRSMPEEQRPTYHEIRALGSRLLELKGVSEEEIQVLMGHSDVSTTQVYLDKHDTRWQLAQGNPFNMETLLKAMKQKA</sequence>
<dbReference type="InterPro" id="IPR011010">
    <property type="entry name" value="DNA_brk_join_enz"/>
</dbReference>
<dbReference type="PANTHER" id="PTHR30629:SF2">
    <property type="entry name" value="PROPHAGE INTEGRASE INTS-RELATED"/>
    <property type="match status" value="1"/>
</dbReference>
<dbReference type="InterPro" id="IPR015094">
    <property type="entry name" value="Integrase_lambda-typ_DNA-bd_N"/>
</dbReference>
<evidence type="ECO:0000256" key="2">
    <source>
        <dbReference type="ARBA" id="ARBA00022908"/>
    </source>
</evidence>
<dbReference type="Gene3D" id="3.30.160.60">
    <property type="entry name" value="Classic Zinc Finger"/>
    <property type="match status" value="1"/>
</dbReference>
<dbReference type="InterPro" id="IPR013762">
    <property type="entry name" value="Integrase-like_cat_sf"/>
</dbReference>
<evidence type="ECO:0000256" key="1">
    <source>
        <dbReference type="ARBA" id="ARBA00008857"/>
    </source>
</evidence>
<dbReference type="PANTHER" id="PTHR30629">
    <property type="entry name" value="PROPHAGE INTEGRASE"/>
    <property type="match status" value="1"/>
</dbReference>
<dbReference type="Gene3D" id="1.10.150.130">
    <property type="match status" value="1"/>
</dbReference>
<gene>
    <name evidence="6" type="ORF">GEV37_12685</name>
</gene>
<organism evidence="6 7">
    <name type="scientific">Vreelandella malpeensis</name>
    <dbReference type="NCBI Taxonomy" id="1172368"/>
    <lineage>
        <taxon>Bacteria</taxon>
        <taxon>Pseudomonadati</taxon>
        <taxon>Pseudomonadota</taxon>
        <taxon>Gammaproteobacteria</taxon>
        <taxon>Oceanospirillales</taxon>
        <taxon>Halomonadaceae</taxon>
        <taxon>Vreelandella</taxon>
    </lineage>
</organism>
<keyword evidence="4" id="KW-0233">DNA recombination</keyword>
<dbReference type="Gene3D" id="1.10.443.10">
    <property type="entry name" value="Intergrase catalytic core"/>
    <property type="match status" value="1"/>
</dbReference>
<evidence type="ECO:0000256" key="3">
    <source>
        <dbReference type="ARBA" id="ARBA00023125"/>
    </source>
</evidence>
<keyword evidence="3 6" id="KW-0238">DNA-binding</keyword>
<dbReference type="SUPFAM" id="SSF56349">
    <property type="entry name" value="DNA breaking-rejoining enzymes"/>
    <property type="match status" value="1"/>
</dbReference>
<dbReference type="PROSITE" id="PS51898">
    <property type="entry name" value="TYR_RECOMBINASE"/>
    <property type="match status" value="1"/>
</dbReference>
<dbReference type="Pfam" id="PF00589">
    <property type="entry name" value="Phage_integrase"/>
    <property type="match status" value="1"/>
</dbReference>
<comment type="similarity">
    <text evidence="1">Belongs to the 'phage' integrase family.</text>
</comment>
<dbReference type="InterPro" id="IPR016177">
    <property type="entry name" value="DNA-bd_dom_sf"/>
</dbReference>
<dbReference type="SUPFAM" id="SSF54171">
    <property type="entry name" value="DNA-binding domain"/>
    <property type="match status" value="1"/>
</dbReference>
<keyword evidence="7" id="KW-1185">Reference proteome</keyword>
<dbReference type="InterPro" id="IPR002104">
    <property type="entry name" value="Integrase_catalytic"/>
</dbReference>
<evidence type="ECO:0000313" key="6">
    <source>
        <dbReference type="EMBL" id="MCB8889970.1"/>
    </source>
</evidence>
<name>A0ABS8DVU7_9GAMM</name>
<protein>
    <submittedName>
        <fullName evidence="6">Phage integrase Arm DNA-binding domain-containing protein</fullName>
    </submittedName>
</protein>